<proteinExistence type="inferred from homology"/>
<dbReference type="PIRSF" id="PIRSF000521">
    <property type="entry name" value="Transaminase_4ab_Lys_Orn"/>
    <property type="match status" value="1"/>
</dbReference>
<dbReference type="Gene3D" id="3.40.640.10">
    <property type="entry name" value="Type I PLP-dependent aspartate aminotransferase-like (Major domain)"/>
    <property type="match status" value="1"/>
</dbReference>
<evidence type="ECO:0008006" key="6">
    <source>
        <dbReference type="Google" id="ProtNLM"/>
    </source>
</evidence>
<dbReference type="SUPFAM" id="SSF53383">
    <property type="entry name" value="PLP-dependent transferases"/>
    <property type="match status" value="1"/>
</dbReference>
<dbReference type="CDD" id="cd00610">
    <property type="entry name" value="OAT_like"/>
    <property type="match status" value="1"/>
</dbReference>
<dbReference type="PANTHER" id="PTHR11986">
    <property type="entry name" value="AMINOTRANSFERASE CLASS III"/>
    <property type="match status" value="1"/>
</dbReference>
<evidence type="ECO:0000313" key="4">
    <source>
        <dbReference type="EMBL" id="KXK63140.1"/>
    </source>
</evidence>
<reference evidence="4 5" key="1">
    <citation type="submission" date="2016-01" db="EMBL/GenBank/DDBJ databases">
        <title>Whole genome sequence and analysis of Micromonospora rosaria DSM 803, which can produce antibacterial substance rosamicin.</title>
        <authorList>
            <person name="Yang H."/>
            <person name="He X."/>
            <person name="Zhu D."/>
        </authorList>
    </citation>
    <scope>NUCLEOTIDE SEQUENCE [LARGE SCALE GENOMIC DNA]</scope>
    <source>
        <strain evidence="4 5">DSM 803</strain>
    </source>
</reference>
<dbReference type="GO" id="GO:0008483">
    <property type="term" value="F:transaminase activity"/>
    <property type="evidence" value="ECO:0007669"/>
    <property type="project" value="InterPro"/>
</dbReference>
<dbReference type="InterPro" id="IPR005814">
    <property type="entry name" value="Aminotrans_3"/>
</dbReference>
<comment type="cofactor">
    <cofactor evidence="1">
        <name>pyridoxal 5'-phosphate</name>
        <dbReference type="ChEBI" id="CHEBI:597326"/>
    </cofactor>
</comment>
<dbReference type="GO" id="GO:0042802">
    <property type="term" value="F:identical protein binding"/>
    <property type="evidence" value="ECO:0007669"/>
    <property type="project" value="TreeGrafter"/>
</dbReference>
<evidence type="ECO:0000256" key="1">
    <source>
        <dbReference type="ARBA" id="ARBA00001933"/>
    </source>
</evidence>
<evidence type="ECO:0000313" key="5">
    <source>
        <dbReference type="Proteomes" id="UP000070620"/>
    </source>
</evidence>
<comment type="caution">
    <text evidence="4">The sequence shown here is derived from an EMBL/GenBank/DDBJ whole genome shotgun (WGS) entry which is preliminary data.</text>
</comment>
<sequence>MGPIDAAVAAARYADPDVVRERDRRHVWHTWTPVGADRSAAMFTHASGYRIWDIDGREYIEGSALNSTCGYAHPEVTRAVAEQAGRLHHVDVSLTSHDLAGALAERIASYLPAPLTRTLFVNSGSEGFDAAVLMAVGHAAHQGRPRSRIVAFARGYQGATVLARSLSDLPRCRHPMTAPLPVTLVDLPLPPRDLRRPEALPVLLDAFERAIGADPADPPAAVVVEPFLNVGGGVVLPPGFLAGLRALCDATGTLLVVDEVFTAYGRAGAMFACARDGVVPDVVVSSKGLAGGYVPIAAVTAGEHVYEGFAADPVIGGLRYGHTTSGHAVACAAALATLDVLEKENLVERAEWLGGRMAARVAHLAGTGEVVDVRRLGLVVVLEMTTEDAALAVLARARAHGLLLRRQGAAVMAVPPLVIDDAGADALVDRLLAALPGPA</sequence>
<keyword evidence="2 3" id="KW-0663">Pyridoxal phosphate</keyword>
<dbReference type="AlphaFoldDB" id="A0A136PXD8"/>
<dbReference type="InterPro" id="IPR015421">
    <property type="entry name" value="PyrdxlP-dep_Trfase_major"/>
</dbReference>
<evidence type="ECO:0000256" key="2">
    <source>
        <dbReference type="ARBA" id="ARBA00022898"/>
    </source>
</evidence>
<organism evidence="4 5">
    <name type="scientific">Micromonospora rosaria</name>
    <dbReference type="NCBI Taxonomy" id="47874"/>
    <lineage>
        <taxon>Bacteria</taxon>
        <taxon>Bacillati</taxon>
        <taxon>Actinomycetota</taxon>
        <taxon>Actinomycetes</taxon>
        <taxon>Micromonosporales</taxon>
        <taxon>Micromonosporaceae</taxon>
        <taxon>Micromonospora</taxon>
    </lineage>
</organism>
<dbReference type="EMBL" id="LRQV01000009">
    <property type="protein sequence ID" value="KXK63140.1"/>
    <property type="molecule type" value="Genomic_DNA"/>
</dbReference>
<dbReference type="Pfam" id="PF00202">
    <property type="entry name" value="Aminotran_3"/>
    <property type="match status" value="1"/>
</dbReference>
<gene>
    <name evidence="4" type="ORF">AWW66_04815</name>
</gene>
<dbReference type="InterPro" id="IPR049704">
    <property type="entry name" value="Aminotrans_3_PPA_site"/>
</dbReference>
<dbReference type="RefSeq" id="WP_067360354.1">
    <property type="nucleotide sequence ID" value="NZ_JBIUBN010000001.1"/>
</dbReference>
<dbReference type="PROSITE" id="PS00600">
    <property type="entry name" value="AA_TRANSFER_CLASS_3"/>
    <property type="match status" value="1"/>
</dbReference>
<dbReference type="GO" id="GO:0030170">
    <property type="term" value="F:pyridoxal phosphate binding"/>
    <property type="evidence" value="ECO:0007669"/>
    <property type="project" value="InterPro"/>
</dbReference>
<dbReference type="InterPro" id="IPR015422">
    <property type="entry name" value="PyrdxlP-dep_Trfase_small"/>
</dbReference>
<dbReference type="OrthoDB" id="9801052at2"/>
<keyword evidence="5" id="KW-1185">Reference proteome</keyword>
<dbReference type="InterPro" id="IPR050103">
    <property type="entry name" value="Class-III_PLP-dep_AT"/>
</dbReference>
<comment type="similarity">
    <text evidence="3">Belongs to the class-III pyridoxal-phosphate-dependent aminotransferase family.</text>
</comment>
<dbReference type="InterPro" id="IPR015424">
    <property type="entry name" value="PyrdxlP-dep_Trfase"/>
</dbReference>
<evidence type="ECO:0000256" key="3">
    <source>
        <dbReference type="RuleBase" id="RU003560"/>
    </source>
</evidence>
<name>A0A136PXD8_9ACTN</name>
<protein>
    <recommendedName>
        <fullName evidence="6">Aminotransferase</fullName>
    </recommendedName>
</protein>
<dbReference type="Gene3D" id="3.90.1150.10">
    <property type="entry name" value="Aspartate Aminotransferase, domain 1"/>
    <property type="match status" value="1"/>
</dbReference>
<dbReference type="Proteomes" id="UP000070620">
    <property type="component" value="Unassembled WGS sequence"/>
</dbReference>
<accession>A0A136PXD8</accession>